<feature type="compositionally biased region" description="Basic residues" evidence="1">
    <location>
        <begin position="335"/>
        <end position="358"/>
    </location>
</feature>
<gene>
    <name evidence="3" type="ORF">GA0070621_5097</name>
</gene>
<dbReference type="AlphaFoldDB" id="A0A1A9ACU0"/>
<accession>A0A1A9ACU0</accession>
<keyword evidence="2" id="KW-0732">Signal</keyword>
<evidence type="ECO:0000256" key="1">
    <source>
        <dbReference type="SAM" id="MobiDB-lite"/>
    </source>
</evidence>
<evidence type="ECO:0000313" key="3">
    <source>
        <dbReference type="EMBL" id="SBT53951.1"/>
    </source>
</evidence>
<proteinExistence type="predicted"/>
<dbReference type="EMBL" id="LT594324">
    <property type="protein sequence ID" value="SBT53951.1"/>
    <property type="molecule type" value="Genomic_DNA"/>
</dbReference>
<reference evidence="3 4" key="1">
    <citation type="submission" date="2016-06" db="EMBL/GenBank/DDBJ databases">
        <authorList>
            <person name="Kjaerup R.B."/>
            <person name="Dalgaard T.S."/>
            <person name="Juul-Madsen H.R."/>
        </authorList>
    </citation>
    <scope>NUCLEOTIDE SEQUENCE [LARGE SCALE GENOMIC DNA]</scope>
    <source>
        <strain evidence="3 4">DSM 45248</strain>
    </source>
</reference>
<feature type="region of interest" description="Disordered" evidence="1">
    <location>
        <begin position="320"/>
        <end position="358"/>
    </location>
</feature>
<dbReference type="PATRIC" id="fig|299146.4.peg.5262"/>
<evidence type="ECO:0000256" key="2">
    <source>
        <dbReference type="SAM" id="SignalP"/>
    </source>
</evidence>
<dbReference type="Proteomes" id="UP000198765">
    <property type="component" value="Chromosome I"/>
</dbReference>
<evidence type="ECO:0000313" key="4">
    <source>
        <dbReference type="Proteomes" id="UP000198765"/>
    </source>
</evidence>
<organism evidence="3 4">
    <name type="scientific">Micromonospora narathiwatensis</name>
    <dbReference type="NCBI Taxonomy" id="299146"/>
    <lineage>
        <taxon>Bacteria</taxon>
        <taxon>Bacillati</taxon>
        <taxon>Actinomycetota</taxon>
        <taxon>Actinomycetes</taxon>
        <taxon>Micromonosporales</taxon>
        <taxon>Micromonosporaceae</taxon>
        <taxon>Micromonospora</taxon>
    </lineage>
</organism>
<sequence length="358" mass="38210">MTFYHRPALARAGAAALLAVGGLTAVGTPAQAADLPDLVLVPISTSLARGVEAAQAKPFKFTVTNVGTATAKDVSVRVKVDQLKPKRVGFLVPDGCRVVSSQFYDCRLGDLPAGTSEDFGVPLFSMGGRGDGGVLTVGVGTVTPQPNTADEIVDVPIQVTRPGYDLTAWVQDIQDNVVVDGARQDEPDLKPVRRGVTVPLDWAVYNAGSRPATGVFYGLTLPAGVSFVDLPESCVRQEILGKAQALCEDDGVVLQPGQYYTADVKVRVGTEVTEPVLHEGDLFAYGLDRVVGQPEVEPRVAGKAQRKAFAEVDELDNHTTFEASSTCRPSPARTRAARRRPRRPRPVRRSRARAASRA</sequence>
<name>A0A1A9ACU0_9ACTN</name>
<feature type="signal peptide" evidence="2">
    <location>
        <begin position="1"/>
        <end position="32"/>
    </location>
</feature>
<keyword evidence="4" id="KW-1185">Reference proteome</keyword>
<feature type="chain" id="PRO_5008383411" evidence="2">
    <location>
        <begin position="33"/>
        <end position="358"/>
    </location>
</feature>
<protein>
    <submittedName>
        <fullName evidence="3">Uncharacterized protein</fullName>
    </submittedName>
</protein>